<dbReference type="GO" id="GO:0005975">
    <property type="term" value="P:carbohydrate metabolic process"/>
    <property type="evidence" value="ECO:0007669"/>
    <property type="project" value="InterPro"/>
</dbReference>
<dbReference type="SUPFAM" id="SSF48208">
    <property type="entry name" value="Six-hairpin glycosidases"/>
    <property type="match status" value="1"/>
</dbReference>
<keyword evidence="1" id="KW-1133">Transmembrane helix</keyword>
<dbReference type="Gene3D" id="1.50.10.10">
    <property type="match status" value="1"/>
</dbReference>
<keyword evidence="1" id="KW-0812">Transmembrane</keyword>
<evidence type="ECO:0008006" key="4">
    <source>
        <dbReference type="Google" id="ProtNLM"/>
    </source>
</evidence>
<dbReference type="Pfam" id="PF06824">
    <property type="entry name" value="Glyco_hydro_125"/>
    <property type="match status" value="1"/>
</dbReference>
<feature type="transmembrane region" description="Helical" evidence="1">
    <location>
        <begin position="7"/>
        <end position="29"/>
    </location>
</feature>
<organism evidence="2 3">
    <name type="scientific">Adineta ricciae</name>
    <name type="common">Rotifer</name>
    <dbReference type="NCBI Taxonomy" id="249248"/>
    <lineage>
        <taxon>Eukaryota</taxon>
        <taxon>Metazoa</taxon>
        <taxon>Spiralia</taxon>
        <taxon>Gnathifera</taxon>
        <taxon>Rotifera</taxon>
        <taxon>Eurotatoria</taxon>
        <taxon>Bdelloidea</taxon>
        <taxon>Adinetida</taxon>
        <taxon>Adinetidae</taxon>
        <taxon>Adineta</taxon>
    </lineage>
</organism>
<sequence length="507" mass="59166">MMVRRRPYLFIIGFLLGVPSITTFIRILLHPSSNFSQQTFSLIHEPKISFPSVRPTVDKRRFNSSAVEALISEVKRNIKNTELAWLFENCFPNTLDTTVDFTLNTTDNNRPDTYVITGDIDAMWLRDSSAQVHPYLPLMKHDANLRLLIEGVLLRQLICIQRDPYANAFYKTLDQISEWKYVDDTEMSNGVHERKWELDSLCYVIRLMFSYWKEVDYNSTFFRKYESDFKKTIRIIVDTLKLQQRYNGSGSYRFQRQGAPYDPRGNQARPNGLIYSYFRPSDDLQIYPYLIPAQFFAYHSLNQLLNLTNSLNWADEFRLDINRLIIDLRSILFDIENSGIITMTHPKHGLIYLYESNGFGGKAAMDDANIPSLLSLPYLCPTEFFLNRSIYQNTRKFVLSRDNPWFMKGDILEGVGGPHAGYGTVWPLAIIMRGLTSNDDEEIRSCLRMLQKSHANTGYMHEAISVDDPTQFTRPWFAWANSLFGEFVWKIYREKRYLLNEIETGKV</sequence>
<dbReference type="PANTHER" id="PTHR31047:SF0">
    <property type="entry name" value="MEIOTICALLY UP-REGULATED GENE 157 PROTEIN"/>
    <property type="match status" value="1"/>
</dbReference>
<keyword evidence="3" id="KW-1185">Reference proteome</keyword>
<proteinExistence type="predicted"/>
<dbReference type="InterPro" id="IPR012341">
    <property type="entry name" value="6hp_glycosidase-like_sf"/>
</dbReference>
<gene>
    <name evidence="2" type="ORF">XAT740_LOCUS40412</name>
</gene>
<keyword evidence="1" id="KW-0472">Membrane</keyword>
<evidence type="ECO:0000313" key="3">
    <source>
        <dbReference type="Proteomes" id="UP000663828"/>
    </source>
</evidence>
<dbReference type="SMART" id="SM01149">
    <property type="entry name" value="DUF1237"/>
    <property type="match status" value="1"/>
</dbReference>
<dbReference type="Proteomes" id="UP000663828">
    <property type="component" value="Unassembled WGS sequence"/>
</dbReference>
<dbReference type="EMBL" id="CAJNOR010004595">
    <property type="protein sequence ID" value="CAF1514457.1"/>
    <property type="molecule type" value="Genomic_DNA"/>
</dbReference>
<evidence type="ECO:0000256" key="1">
    <source>
        <dbReference type="SAM" id="Phobius"/>
    </source>
</evidence>
<dbReference type="PIRSF" id="PIRSF028846">
    <property type="entry name" value="UCP028846"/>
    <property type="match status" value="1"/>
</dbReference>
<dbReference type="InterPro" id="IPR008928">
    <property type="entry name" value="6-hairpin_glycosidase_sf"/>
</dbReference>
<name>A0A815U132_ADIRI</name>
<reference evidence="2" key="1">
    <citation type="submission" date="2021-02" db="EMBL/GenBank/DDBJ databases">
        <authorList>
            <person name="Nowell W R."/>
        </authorList>
    </citation>
    <scope>NUCLEOTIDE SEQUENCE</scope>
</reference>
<evidence type="ECO:0000313" key="2">
    <source>
        <dbReference type="EMBL" id="CAF1514457.1"/>
    </source>
</evidence>
<dbReference type="InterPro" id="IPR008313">
    <property type="entry name" value="GH125"/>
</dbReference>
<dbReference type="AlphaFoldDB" id="A0A815U132"/>
<protein>
    <recommendedName>
        <fullName evidence="4">Glycoside hydrolase family 125 protein</fullName>
    </recommendedName>
</protein>
<accession>A0A815U132</accession>
<dbReference type="PANTHER" id="PTHR31047">
    <property type="entry name" value="MEIOTICALLY UP-REGULATED GENE 157 PROTEIN"/>
    <property type="match status" value="1"/>
</dbReference>
<comment type="caution">
    <text evidence="2">The sequence shown here is derived from an EMBL/GenBank/DDBJ whole genome shotgun (WGS) entry which is preliminary data.</text>
</comment>